<dbReference type="SMART" id="SM00382">
    <property type="entry name" value="AAA"/>
    <property type="match status" value="1"/>
</dbReference>
<dbReference type="PANTHER" id="PTHR11384">
    <property type="entry name" value="ATP-BINDING CASSETTE, SUB-FAMILY D MEMBER"/>
    <property type="match status" value="1"/>
</dbReference>
<dbReference type="InterPro" id="IPR017871">
    <property type="entry name" value="ABC_transporter-like_CS"/>
</dbReference>
<keyword evidence="12" id="KW-1185">Reference proteome</keyword>
<feature type="domain" description="ABC transmembrane type-1" evidence="10">
    <location>
        <begin position="40"/>
        <end position="327"/>
    </location>
</feature>
<dbReference type="EMBL" id="JACXAE010000127">
    <property type="protein sequence ID" value="MBD2778494.1"/>
    <property type="molecule type" value="Genomic_DNA"/>
</dbReference>
<feature type="transmembrane region" description="Helical" evidence="8">
    <location>
        <begin position="275"/>
        <end position="294"/>
    </location>
</feature>
<dbReference type="Proteomes" id="UP000629098">
    <property type="component" value="Unassembled WGS sequence"/>
</dbReference>
<evidence type="ECO:0000313" key="11">
    <source>
        <dbReference type="EMBL" id="MBD2778494.1"/>
    </source>
</evidence>
<organism evidence="11 12">
    <name type="scientific">Iningainema tapete BLCC-T55</name>
    <dbReference type="NCBI Taxonomy" id="2748662"/>
    <lineage>
        <taxon>Bacteria</taxon>
        <taxon>Bacillati</taxon>
        <taxon>Cyanobacteriota</taxon>
        <taxon>Cyanophyceae</taxon>
        <taxon>Nostocales</taxon>
        <taxon>Scytonemataceae</taxon>
        <taxon>Iningainema tapete</taxon>
    </lineage>
</organism>
<comment type="subcellular location">
    <subcellularLocation>
        <location evidence="1">Cell membrane</location>
        <topology evidence="1">Multi-pass membrane protein</topology>
    </subcellularLocation>
</comment>
<evidence type="ECO:0000256" key="1">
    <source>
        <dbReference type="ARBA" id="ARBA00004651"/>
    </source>
</evidence>
<feature type="transmembrane region" description="Helical" evidence="8">
    <location>
        <begin position="38"/>
        <end position="63"/>
    </location>
</feature>
<protein>
    <submittedName>
        <fullName evidence="11">ABC transporter ATP-binding protein/permease</fullName>
    </submittedName>
</protein>
<dbReference type="SUPFAM" id="SSF52540">
    <property type="entry name" value="P-loop containing nucleoside triphosphate hydrolases"/>
    <property type="match status" value="1"/>
</dbReference>
<evidence type="ECO:0000256" key="8">
    <source>
        <dbReference type="SAM" id="Phobius"/>
    </source>
</evidence>
<dbReference type="PROSITE" id="PS00211">
    <property type="entry name" value="ABC_TRANSPORTER_1"/>
    <property type="match status" value="1"/>
</dbReference>
<dbReference type="SUPFAM" id="SSF90123">
    <property type="entry name" value="ABC transporter transmembrane region"/>
    <property type="match status" value="1"/>
</dbReference>
<dbReference type="Gene3D" id="1.20.1560.10">
    <property type="entry name" value="ABC transporter type 1, transmembrane domain"/>
    <property type="match status" value="1"/>
</dbReference>
<feature type="transmembrane region" description="Helical" evidence="8">
    <location>
        <begin position="159"/>
        <end position="182"/>
    </location>
</feature>
<dbReference type="CDD" id="cd03223">
    <property type="entry name" value="ABCD_peroxisomal_ALDP"/>
    <property type="match status" value="1"/>
</dbReference>
<dbReference type="Gene3D" id="3.40.50.300">
    <property type="entry name" value="P-loop containing nucleotide triphosphate hydrolases"/>
    <property type="match status" value="1"/>
</dbReference>
<dbReference type="InterPro" id="IPR027417">
    <property type="entry name" value="P-loop_NTPase"/>
</dbReference>
<dbReference type="GO" id="GO:0005886">
    <property type="term" value="C:plasma membrane"/>
    <property type="evidence" value="ECO:0007669"/>
    <property type="project" value="UniProtKB-SubCell"/>
</dbReference>
<evidence type="ECO:0000256" key="6">
    <source>
        <dbReference type="ARBA" id="ARBA00022989"/>
    </source>
</evidence>
<evidence type="ECO:0000256" key="7">
    <source>
        <dbReference type="ARBA" id="ARBA00023136"/>
    </source>
</evidence>
<keyword evidence="3 8" id="KW-0812">Transmembrane</keyword>
<reference evidence="11" key="1">
    <citation type="submission" date="2020-09" db="EMBL/GenBank/DDBJ databases">
        <title>Iningainema tapete sp. nov. (Scytonemataceae, Cyanobacteria) from greenhouses in central Florida (USA) produces two types of nodularin with biosynthetic potential for microcystin-LR and anabaenopeptins.</title>
        <authorList>
            <person name="Berthold D.E."/>
            <person name="Lefler F.W."/>
            <person name="Huang I.-S."/>
            <person name="Abdulla H."/>
            <person name="Zimba P.V."/>
            <person name="Laughinghouse H.D. IV."/>
        </authorList>
    </citation>
    <scope>NUCLEOTIDE SEQUENCE</scope>
    <source>
        <strain evidence="11">BLCCT55</strain>
    </source>
</reference>
<accession>A0A8J6XLF5</accession>
<feature type="transmembrane region" description="Helical" evidence="8">
    <location>
        <begin position="83"/>
        <end position="103"/>
    </location>
</feature>
<sequence>MSGMKNQHNRFNRQLWLKFLALARPYWFSEQKWKARGLLLLLLLLALVVNAINVGISFIFRYIDTSLANFPQTKDTETFWRFISIYAGLLVIGTPIVVMFGYLQDKLGLYWREWLTGRLLDKYLQKRAYYQINFNEKIDNPDQRISEDIRAFTRTSLSFLLVILTSIVTLVSFTGVLLSISITLSVALLLYAVVGTIVTALIGQRLIVINFDQLKQEANFRYGLVHVRDNAESIAFYQGEAQESVQLKQRFLGAIRNFDLLISWQRNLGFFTTSYNYFVAALPYIIVAPIYFAGDTEFGKFTQAAIAFRQIFASLSIIVSQFENLTAFAAGVERLDSLADGLETPSVKPTGMTTIDMTQNSRLALRQVTLLTPNYQRTLVRELSVTIKPGEGLVIVGHSGSGKSSVLRAIAGLWNAGTGHIIHPSLTEMMFLPQRPYMVLGSLRSQLLYPNTNPNISERKLHQVLEQVNLKDLPERVGGFDAHLDWANFLSLGEQQRLAFARLLLSARSYAILDEATSALDITNEQCLYQQLKATGTTTISVGHRASLLQYHEYVLKLDGDSNWQLMSTQEYDSAE</sequence>
<gene>
    <name evidence="11" type="ORF">ICL16_42245</name>
</gene>
<comment type="caution">
    <text evidence="11">The sequence shown here is derived from an EMBL/GenBank/DDBJ whole genome shotgun (WGS) entry which is preliminary data.</text>
</comment>
<keyword evidence="7 8" id="KW-0472">Membrane</keyword>
<keyword evidence="6 8" id="KW-1133">Transmembrane helix</keyword>
<evidence type="ECO:0000259" key="9">
    <source>
        <dbReference type="PROSITE" id="PS50893"/>
    </source>
</evidence>
<dbReference type="InterPro" id="IPR011527">
    <property type="entry name" value="ABC1_TM_dom"/>
</dbReference>
<dbReference type="InterPro" id="IPR050835">
    <property type="entry name" value="ABC_transporter_sub-D"/>
</dbReference>
<keyword evidence="2" id="KW-0813">Transport</keyword>
<evidence type="ECO:0000256" key="2">
    <source>
        <dbReference type="ARBA" id="ARBA00022448"/>
    </source>
</evidence>
<dbReference type="PROSITE" id="PS50893">
    <property type="entry name" value="ABC_TRANSPORTER_2"/>
    <property type="match status" value="1"/>
</dbReference>
<dbReference type="Pfam" id="PF00005">
    <property type="entry name" value="ABC_tran"/>
    <property type="match status" value="1"/>
</dbReference>
<name>A0A8J6XLF5_9CYAN</name>
<dbReference type="InterPro" id="IPR003593">
    <property type="entry name" value="AAA+_ATPase"/>
</dbReference>
<dbReference type="GO" id="GO:0140359">
    <property type="term" value="F:ABC-type transporter activity"/>
    <property type="evidence" value="ECO:0007669"/>
    <property type="project" value="InterPro"/>
</dbReference>
<evidence type="ECO:0000313" key="12">
    <source>
        <dbReference type="Proteomes" id="UP000629098"/>
    </source>
</evidence>
<dbReference type="GO" id="GO:0016887">
    <property type="term" value="F:ATP hydrolysis activity"/>
    <property type="evidence" value="ECO:0007669"/>
    <property type="project" value="InterPro"/>
</dbReference>
<proteinExistence type="predicted"/>
<dbReference type="Pfam" id="PF06472">
    <property type="entry name" value="ABC_membrane_2"/>
    <property type="match status" value="1"/>
</dbReference>
<dbReference type="GO" id="GO:0005524">
    <property type="term" value="F:ATP binding"/>
    <property type="evidence" value="ECO:0007669"/>
    <property type="project" value="UniProtKB-KW"/>
</dbReference>
<dbReference type="InterPro" id="IPR003439">
    <property type="entry name" value="ABC_transporter-like_ATP-bd"/>
</dbReference>
<dbReference type="PANTHER" id="PTHR11384:SF59">
    <property type="entry name" value="LYSOSOMAL COBALAMIN TRANSPORTER ABCD4"/>
    <property type="match status" value="1"/>
</dbReference>
<feature type="transmembrane region" description="Helical" evidence="8">
    <location>
        <begin position="188"/>
        <end position="208"/>
    </location>
</feature>
<evidence type="ECO:0000256" key="5">
    <source>
        <dbReference type="ARBA" id="ARBA00022840"/>
    </source>
</evidence>
<dbReference type="InterPro" id="IPR036640">
    <property type="entry name" value="ABC1_TM_sf"/>
</dbReference>
<evidence type="ECO:0000259" key="10">
    <source>
        <dbReference type="PROSITE" id="PS50929"/>
    </source>
</evidence>
<evidence type="ECO:0000256" key="3">
    <source>
        <dbReference type="ARBA" id="ARBA00022692"/>
    </source>
</evidence>
<evidence type="ECO:0000256" key="4">
    <source>
        <dbReference type="ARBA" id="ARBA00022741"/>
    </source>
</evidence>
<keyword evidence="5 11" id="KW-0067">ATP-binding</keyword>
<dbReference type="PROSITE" id="PS50929">
    <property type="entry name" value="ABC_TM1F"/>
    <property type="match status" value="1"/>
</dbReference>
<keyword evidence="4" id="KW-0547">Nucleotide-binding</keyword>
<feature type="domain" description="ABC transporter" evidence="9">
    <location>
        <begin position="365"/>
        <end position="576"/>
    </location>
</feature>
<dbReference type="AlphaFoldDB" id="A0A8J6XLF5"/>